<evidence type="ECO:0000313" key="4">
    <source>
        <dbReference type="Proteomes" id="UP000190274"/>
    </source>
</evidence>
<dbReference type="STRING" id="1266660.A0A1G4IZ38"/>
<feature type="signal peptide" evidence="1">
    <location>
        <begin position="1"/>
        <end position="18"/>
    </location>
</feature>
<evidence type="ECO:0000256" key="1">
    <source>
        <dbReference type="SAM" id="SignalP"/>
    </source>
</evidence>
<dbReference type="Gene3D" id="3.40.30.10">
    <property type="entry name" value="Glutaredoxin"/>
    <property type="match status" value="2"/>
</dbReference>
<proteinExistence type="predicted"/>
<dbReference type="InterPro" id="IPR017937">
    <property type="entry name" value="Thioredoxin_CS"/>
</dbReference>
<dbReference type="GO" id="GO:0019153">
    <property type="term" value="F:protein-disulfide reductase (glutathione) activity"/>
    <property type="evidence" value="ECO:0007669"/>
    <property type="project" value="EnsemblFungi"/>
</dbReference>
<dbReference type="Pfam" id="PF00085">
    <property type="entry name" value="Thioredoxin"/>
    <property type="match status" value="1"/>
</dbReference>
<dbReference type="GO" id="GO:0005788">
    <property type="term" value="C:endoplasmic reticulum lumen"/>
    <property type="evidence" value="ECO:0007669"/>
    <property type="project" value="TreeGrafter"/>
</dbReference>
<dbReference type="PANTHER" id="PTHR45815:SF3">
    <property type="entry name" value="PROTEIN DISULFIDE-ISOMERASE A6"/>
    <property type="match status" value="1"/>
</dbReference>
<feature type="domain" description="Thioredoxin" evidence="2">
    <location>
        <begin position="12"/>
        <end position="171"/>
    </location>
</feature>
<dbReference type="PROSITE" id="PS51352">
    <property type="entry name" value="THIOREDOXIN_2"/>
    <property type="match status" value="1"/>
</dbReference>
<dbReference type="AlphaFoldDB" id="A0A1G4IZ38"/>
<name>A0A1G4IZ38_9SACH</name>
<dbReference type="PANTHER" id="PTHR45815">
    <property type="entry name" value="PROTEIN DISULFIDE-ISOMERASE A6"/>
    <property type="match status" value="1"/>
</dbReference>
<dbReference type="GO" id="GO:0003756">
    <property type="term" value="F:protein disulfide isomerase activity"/>
    <property type="evidence" value="ECO:0007669"/>
    <property type="project" value="EnsemblFungi"/>
</dbReference>
<keyword evidence="1" id="KW-0732">Signal</keyword>
<dbReference type="PROSITE" id="PS00194">
    <property type="entry name" value="THIOREDOXIN_1"/>
    <property type="match status" value="1"/>
</dbReference>
<dbReference type="GO" id="GO:0034976">
    <property type="term" value="P:response to endoplasmic reticulum stress"/>
    <property type="evidence" value="ECO:0007669"/>
    <property type="project" value="TreeGrafter"/>
</dbReference>
<organism evidence="3 4">
    <name type="scientific">Lachancea dasiensis</name>
    <dbReference type="NCBI Taxonomy" id="1072105"/>
    <lineage>
        <taxon>Eukaryota</taxon>
        <taxon>Fungi</taxon>
        <taxon>Dikarya</taxon>
        <taxon>Ascomycota</taxon>
        <taxon>Saccharomycotina</taxon>
        <taxon>Saccharomycetes</taxon>
        <taxon>Saccharomycetales</taxon>
        <taxon>Saccharomycetaceae</taxon>
        <taxon>Lachancea</taxon>
    </lineage>
</organism>
<gene>
    <name evidence="3" type="ORF">LADA_0C05204G</name>
</gene>
<protein>
    <submittedName>
        <fullName evidence="3">LADA_0C05204g1_1</fullName>
    </submittedName>
</protein>
<accession>A0A1G4IZ38</accession>
<dbReference type="OrthoDB" id="10264505at2759"/>
<feature type="chain" id="PRO_5009235785" evidence="1">
    <location>
        <begin position="19"/>
        <end position="319"/>
    </location>
</feature>
<dbReference type="Proteomes" id="UP000190274">
    <property type="component" value="Chromosome C"/>
</dbReference>
<dbReference type="InterPro" id="IPR013766">
    <property type="entry name" value="Thioredoxin_domain"/>
</dbReference>
<dbReference type="CDD" id="cd03002">
    <property type="entry name" value="PDI_a_MPD1_like"/>
    <property type="match status" value="1"/>
</dbReference>
<sequence length="319" mass="36568">MRIPGGLVVFVLFCLASAQNFYDKNAHIMELTPKSFDKVVHRTNYTTMVEFYAPWCGYCQQLKGIMQKAAKSLDGIVQIASVNCDLAKNKRLCAQYRVEGFPTLMVFRPPKVDLKKSADSRIALGNHASEIYKGERKLRPIVDFCTSRVKNYVNRIPRIEKMLEILKNSSQSRMQVILFSKRDKISPLYKSLALDWLGVMDFHVFPNSKLQGLSNALEPLGGKFKELLLGLQQDQAFSDSSLLVAFNAETQDYHIYEDQSFDKKDVWKFLSLLAEPREGPYTKRQEYLDAVRKGLQISREEKGQKKTDQCFTMMSCRAT</sequence>
<dbReference type="PRINTS" id="PR00421">
    <property type="entry name" value="THIOREDOXIN"/>
</dbReference>
<keyword evidence="4" id="KW-1185">Reference proteome</keyword>
<evidence type="ECO:0000259" key="2">
    <source>
        <dbReference type="PROSITE" id="PS51352"/>
    </source>
</evidence>
<evidence type="ECO:0000313" key="3">
    <source>
        <dbReference type="EMBL" id="SCU82428.1"/>
    </source>
</evidence>
<reference evidence="4" key="1">
    <citation type="submission" date="2016-03" db="EMBL/GenBank/DDBJ databases">
        <authorList>
            <person name="Devillers H."/>
        </authorList>
    </citation>
    <scope>NUCLEOTIDE SEQUENCE [LARGE SCALE GENOMIC DNA]</scope>
</reference>
<dbReference type="InterPro" id="IPR036249">
    <property type="entry name" value="Thioredoxin-like_sf"/>
</dbReference>
<dbReference type="GO" id="GO:0006457">
    <property type="term" value="P:protein folding"/>
    <property type="evidence" value="ECO:0007669"/>
    <property type="project" value="EnsemblFungi"/>
</dbReference>
<dbReference type="EMBL" id="LT598459">
    <property type="protein sequence ID" value="SCU82428.1"/>
    <property type="molecule type" value="Genomic_DNA"/>
</dbReference>
<dbReference type="SUPFAM" id="SSF52833">
    <property type="entry name" value="Thioredoxin-like"/>
    <property type="match status" value="1"/>
</dbReference>